<dbReference type="PROSITE" id="PS50929">
    <property type="entry name" value="ABC_TM1F"/>
    <property type="match status" value="1"/>
</dbReference>
<comment type="caution">
    <text evidence="12">The sequence shown here is derived from an EMBL/GenBank/DDBJ whole genome shotgun (WGS) entry which is preliminary data.</text>
</comment>
<dbReference type="RefSeq" id="WP_001033830.1">
    <property type="nucleotide sequence ID" value="NZ_CAWMSS010000002.1"/>
</dbReference>
<dbReference type="GO" id="GO:0016887">
    <property type="term" value="F:ATP hydrolysis activity"/>
    <property type="evidence" value="ECO:0007669"/>
    <property type="project" value="InterPro"/>
</dbReference>
<organism evidence="12 13">
    <name type="scientific">Vibrio mimicus</name>
    <dbReference type="NCBI Taxonomy" id="674"/>
    <lineage>
        <taxon>Bacteria</taxon>
        <taxon>Pseudomonadati</taxon>
        <taxon>Pseudomonadota</taxon>
        <taxon>Gammaproteobacteria</taxon>
        <taxon>Vibrionales</taxon>
        <taxon>Vibrionaceae</taxon>
        <taxon>Vibrio</taxon>
    </lineage>
</organism>
<feature type="domain" description="ABC transmembrane type-1" evidence="11">
    <location>
        <begin position="22"/>
        <end position="288"/>
    </location>
</feature>
<keyword evidence="13" id="KW-1185">Reference proteome</keyword>
<dbReference type="AlphaFoldDB" id="A0A2J9VJV5"/>
<name>A0A2J9VJV5_VIBMI</name>
<dbReference type="SUPFAM" id="SSF90123">
    <property type="entry name" value="ABC transporter transmembrane region"/>
    <property type="match status" value="1"/>
</dbReference>
<reference evidence="12" key="1">
    <citation type="submission" date="2017-12" db="EMBL/GenBank/DDBJ databases">
        <title>FDA dAtabase for Regulatory Grade micrObial Sequences (FDA-ARGOS): Supporting development and validation of Infectious Disease Dx tests.</title>
        <authorList>
            <person name="Hoffmann M."/>
            <person name="Allard M."/>
            <person name="Evans P."/>
            <person name="Brown E."/>
            <person name="Tallon L.J."/>
            <person name="Sadzewicz L."/>
            <person name="Sengamalay N."/>
            <person name="Ott S."/>
            <person name="Godinez A."/>
            <person name="Nagaraj S."/>
            <person name="Vavikolanu K."/>
            <person name="Aluvathingal J."/>
            <person name="Nadendla S."/>
            <person name="Hobson J."/>
            <person name="Sichtig H."/>
        </authorList>
    </citation>
    <scope>NUCLEOTIDE SEQUENCE [LARGE SCALE GENOMIC DNA]</scope>
    <source>
        <strain evidence="12">FDAARGOS_113</strain>
    </source>
</reference>
<dbReference type="PROSITE" id="PS50893">
    <property type="entry name" value="ABC_TRANSPORTER_2"/>
    <property type="match status" value="1"/>
</dbReference>
<evidence type="ECO:0000256" key="8">
    <source>
        <dbReference type="ARBA" id="ARBA00023136"/>
    </source>
</evidence>
<dbReference type="PROSITE" id="PS00211">
    <property type="entry name" value="ABC_TRANSPORTER_1"/>
    <property type="match status" value="1"/>
</dbReference>
<evidence type="ECO:0000256" key="3">
    <source>
        <dbReference type="ARBA" id="ARBA00022475"/>
    </source>
</evidence>
<dbReference type="EMBL" id="LOSJ02000001">
    <property type="protein sequence ID" value="PNM64071.1"/>
    <property type="molecule type" value="Genomic_DNA"/>
</dbReference>
<sequence length="562" mass="62884">MNKIQQIIIHSGAKTQRFWQGLLSKVVTESIALVIWLMLFWFLLYSDSPPFGWMLALAIGVIFIQWFVGQNTKQSFLGAYEITHHLRTQLLADIRRQPLATLRGKRLGEKIKLLTSDLKQFEDIFSHLLTEFISTWVIPCAMLLIVIFVQPLLGITLICTFTLALSCVVMMEKRFSHQSEHTHHANVESSSQLLEYIECLPTLRRFGQSHRLLDPLCEQIETQRKAGLGLEWLGGIGVLMATFVLEIGVVAHLALSYWFIQHEMLTMAQCLVVIIAIVACIRPLTRMTVYAALLRYMFKAAERLHHLTQLPQQSSEGCKPSACNVSLKNIHLSLEGKPILNDINLDIAEGEHIALVGKSGSGKTSLLDVIAAFHIPTQGEVMMGQRSLDEIGTHEWYRHIAYVTQDVQLLGGSLRDNLLLAKPEATELELLDAINAAGLSDLIAKLPEGMDSAVGENGNQLSGGERQRLSIARALLHDAPVLLLDEFTSALDTQTQSHVLKSISRLAQGKTVISVAHRLDTIQHVDKIYFIEEGRVVKSGTHEEMLRAHQGYQQLWYAGKMA</sequence>
<dbReference type="InterPro" id="IPR017871">
    <property type="entry name" value="ABC_transporter-like_CS"/>
</dbReference>
<dbReference type="GO" id="GO:0005886">
    <property type="term" value="C:plasma membrane"/>
    <property type="evidence" value="ECO:0007669"/>
    <property type="project" value="UniProtKB-SubCell"/>
</dbReference>
<proteinExistence type="predicted"/>
<feature type="transmembrane region" description="Helical" evidence="9">
    <location>
        <begin position="232"/>
        <end position="260"/>
    </location>
</feature>
<evidence type="ECO:0000256" key="9">
    <source>
        <dbReference type="SAM" id="Phobius"/>
    </source>
</evidence>
<gene>
    <name evidence="12" type="ORF">AL544_003935</name>
</gene>
<dbReference type="InterPro" id="IPR011527">
    <property type="entry name" value="ABC1_TM_dom"/>
</dbReference>
<keyword evidence="3" id="KW-1003">Cell membrane</keyword>
<evidence type="ECO:0000256" key="5">
    <source>
        <dbReference type="ARBA" id="ARBA00022741"/>
    </source>
</evidence>
<accession>A0A2J9VJV5</accession>
<dbReference type="SMART" id="SM00382">
    <property type="entry name" value="AAA"/>
    <property type="match status" value="1"/>
</dbReference>
<dbReference type="OrthoDB" id="9806127at2"/>
<dbReference type="PANTHER" id="PTHR24221">
    <property type="entry name" value="ATP-BINDING CASSETTE SUB-FAMILY B"/>
    <property type="match status" value="1"/>
</dbReference>
<dbReference type="Proteomes" id="UP000053748">
    <property type="component" value="Unassembled WGS sequence"/>
</dbReference>
<evidence type="ECO:0000256" key="6">
    <source>
        <dbReference type="ARBA" id="ARBA00022840"/>
    </source>
</evidence>
<dbReference type="InterPro" id="IPR027417">
    <property type="entry name" value="P-loop_NTPase"/>
</dbReference>
<evidence type="ECO:0000259" key="10">
    <source>
        <dbReference type="PROSITE" id="PS50893"/>
    </source>
</evidence>
<protein>
    <submittedName>
        <fullName evidence="12">ABC transporter ATP-binding protein</fullName>
    </submittedName>
</protein>
<dbReference type="InterPro" id="IPR003593">
    <property type="entry name" value="AAA+_ATPase"/>
</dbReference>
<feature type="transmembrane region" description="Helical" evidence="9">
    <location>
        <begin position="153"/>
        <end position="171"/>
    </location>
</feature>
<dbReference type="FunFam" id="3.40.50.300:FF:000221">
    <property type="entry name" value="Multidrug ABC transporter ATP-binding protein"/>
    <property type="match status" value="1"/>
</dbReference>
<dbReference type="Pfam" id="PF00005">
    <property type="entry name" value="ABC_tran"/>
    <property type="match status" value="1"/>
</dbReference>
<dbReference type="InterPro" id="IPR036640">
    <property type="entry name" value="ABC1_TM_sf"/>
</dbReference>
<dbReference type="Gene3D" id="1.20.1560.10">
    <property type="entry name" value="ABC transporter type 1, transmembrane domain"/>
    <property type="match status" value="1"/>
</dbReference>
<feature type="transmembrane region" description="Helical" evidence="9">
    <location>
        <begin position="21"/>
        <end position="44"/>
    </location>
</feature>
<dbReference type="PANTHER" id="PTHR24221:SF654">
    <property type="entry name" value="ATP-BINDING CASSETTE SUB-FAMILY B MEMBER 6"/>
    <property type="match status" value="1"/>
</dbReference>
<dbReference type="InterPro" id="IPR003439">
    <property type="entry name" value="ABC_transporter-like_ATP-bd"/>
</dbReference>
<feature type="transmembrane region" description="Helical" evidence="9">
    <location>
        <begin position="266"/>
        <end position="285"/>
    </location>
</feature>
<keyword evidence="2" id="KW-0813">Transport</keyword>
<keyword evidence="6 12" id="KW-0067">ATP-binding</keyword>
<dbReference type="Pfam" id="PF00664">
    <property type="entry name" value="ABC_membrane"/>
    <property type="match status" value="1"/>
</dbReference>
<keyword evidence="7 9" id="KW-1133">Transmembrane helix</keyword>
<feature type="transmembrane region" description="Helical" evidence="9">
    <location>
        <begin position="50"/>
        <end position="68"/>
    </location>
</feature>
<dbReference type="STRING" id="674.VM_16100"/>
<evidence type="ECO:0000259" key="11">
    <source>
        <dbReference type="PROSITE" id="PS50929"/>
    </source>
</evidence>
<comment type="subcellular location">
    <subcellularLocation>
        <location evidence="1">Cell membrane</location>
        <topology evidence="1">Multi-pass membrane protein</topology>
    </subcellularLocation>
</comment>
<evidence type="ECO:0000256" key="1">
    <source>
        <dbReference type="ARBA" id="ARBA00004651"/>
    </source>
</evidence>
<dbReference type="GO" id="GO:0140359">
    <property type="term" value="F:ABC-type transporter activity"/>
    <property type="evidence" value="ECO:0007669"/>
    <property type="project" value="InterPro"/>
</dbReference>
<evidence type="ECO:0000256" key="4">
    <source>
        <dbReference type="ARBA" id="ARBA00022692"/>
    </source>
</evidence>
<feature type="domain" description="ABC transporter" evidence="10">
    <location>
        <begin position="325"/>
        <end position="558"/>
    </location>
</feature>
<keyword evidence="8 9" id="KW-0472">Membrane</keyword>
<dbReference type="GO" id="GO:0005524">
    <property type="term" value="F:ATP binding"/>
    <property type="evidence" value="ECO:0007669"/>
    <property type="project" value="UniProtKB-KW"/>
</dbReference>
<dbReference type="GO" id="GO:0034040">
    <property type="term" value="F:ATPase-coupled lipid transmembrane transporter activity"/>
    <property type="evidence" value="ECO:0007669"/>
    <property type="project" value="TreeGrafter"/>
</dbReference>
<evidence type="ECO:0000256" key="7">
    <source>
        <dbReference type="ARBA" id="ARBA00022989"/>
    </source>
</evidence>
<dbReference type="InterPro" id="IPR039421">
    <property type="entry name" value="Type_1_exporter"/>
</dbReference>
<evidence type="ECO:0000256" key="2">
    <source>
        <dbReference type="ARBA" id="ARBA00022448"/>
    </source>
</evidence>
<evidence type="ECO:0000313" key="12">
    <source>
        <dbReference type="EMBL" id="PNM64071.1"/>
    </source>
</evidence>
<dbReference type="SUPFAM" id="SSF52540">
    <property type="entry name" value="P-loop containing nucleoside triphosphate hydrolases"/>
    <property type="match status" value="1"/>
</dbReference>
<evidence type="ECO:0000313" key="13">
    <source>
        <dbReference type="Proteomes" id="UP000053748"/>
    </source>
</evidence>
<keyword evidence="4 9" id="KW-0812">Transmembrane</keyword>
<dbReference type="Gene3D" id="3.40.50.300">
    <property type="entry name" value="P-loop containing nucleotide triphosphate hydrolases"/>
    <property type="match status" value="1"/>
</dbReference>
<keyword evidence="5" id="KW-0547">Nucleotide-binding</keyword>